<gene>
    <name evidence="2" type="ORF">AOY20_11710</name>
</gene>
<protein>
    <submittedName>
        <fullName evidence="2">Uncharacterized protein</fullName>
    </submittedName>
</protein>
<dbReference type="EMBL" id="CP012808">
    <property type="protein sequence ID" value="ALH96143.1"/>
    <property type="molecule type" value="Genomic_DNA"/>
</dbReference>
<dbReference type="AlphaFoldDB" id="A0A0N9VXS1"/>
<keyword evidence="3" id="KW-1185">Reference proteome</keyword>
<dbReference type="KEGG" id="aei:AOY20_11710"/>
<name>A0A0N9VXS1_9GAMM</name>
<evidence type="ECO:0000313" key="3">
    <source>
        <dbReference type="Proteomes" id="UP000064939"/>
    </source>
</evidence>
<dbReference type="Proteomes" id="UP000064939">
    <property type="component" value="Chromosome"/>
</dbReference>
<evidence type="ECO:0000256" key="1">
    <source>
        <dbReference type="SAM" id="SignalP"/>
    </source>
</evidence>
<dbReference type="RefSeq" id="WP_054582026.1">
    <property type="nucleotide sequence ID" value="NZ_CP012808.1"/>
</dbReference>
<evidence type="ECO:0000313" key="2">
    <source>
        <dbReference type="EMBL" id="ALH96143.1"/>
    </source>
</evidence>
<keyword evidence="1" id="KW-0732">Signal</keyword>
<organism evidence="2 3">
    <name type="scientific">Acinetobacter equi</name>
    <dbReference type="NCBI Taxonomy" id="1324350"/>
    <lineage>
        <taxon>Bacteria</taxon>
        <taxon>Pseudomonadati</taxon>
        <taxon>Pseudomonadota</taxon>
        <taxon>Gammaproteobacteria</taxon>
        <taxon>Moraxellales</taxon>
        <taxon>Moraxellaceae</taxon>
        <taxon>Acinetobacter</taxon>
    </lineage>
</organism>
<proteinExistence type="predicted"/>
<feature type="signal peptide" evidence="1">
    <location>
        <begin position="1"/>
        <end position="19"/>
    </location>
</feature>
<accession>A0A0N9VXS1</accession>
<sequence>MKKLIALLVGLSIHGVSQAEDLQCEKSYSQFNQYVTELNSISKTGNAEQLHQFLEKNEYSRLFKDKHPESTYYTGDWMNDQEYQLAIQFQQSLTKSEQYKNEGLELQNPKANFVLPLGEVCIVPWISKDTIFGKKYESQTDLIFVRNLDNNEWRVFTYLGTEKPEDFTEFFPDFPQDIKLSAAKANGEYAVTVQAYEMGIDIFNYLTNSKVPQVLVDELKENIESTRERLKVNGFE</sequence>
<feature type="chain" id="PRO_5006039665" evidence="1">
    <location>
        <begin position="20"/>
        <end position="236"/>
    </location>
</feature>
<dbReference type="OrthoDB" id="6713624at2"/>
<reference evidence="2 3" key="1">
    <citation type="journal article" date="2015" name="Int. J. Syst. Evol. Microbiol.">
        <title>Acinetobacter equi sp. nov. isolated from horse faeces.</title>
        <authorList>
            <person name="Poppel M.T."/>
            <person name="Skiebe E."/>
            <person name="Laue M."/>
            <person name="Bergmann H."/>
            <person name="Ebersberger I."/>
            <person name="Garn T."/>
            <person name="Fruth A."/>
            <person name="Baumgardt S."/>
            <person name="Busse H.J."/>
            <person name="Wilharm G."/>
        </authorList>
    </citation>
    <scope>NUCLEOTIDE SEQUENCE [LARGE SCALE GENOMIC DNA]</scope>
    <source>
        <strain evidence="2 3">114</strain>
    </source>
</reference>